<comment type="catalytic activity">
    <reaction evidence="7">
        <text>a 1,2-diacyl-sn-glycero-3-phospho-(1D-myo-inositol-4,5-bisphosphate) + H2O = 1D-myo-inositol 1,4,5-trisphosphate + a 1,2-diacyl-sn-glycerol + H(+)</text>
        <dbReference type="Rhea" id="RHEA:33179"/>
        <dbReference type="ChEBI" id="CHEBI:15377"/>
        <dbReference type="ChEBI" id="CHEBI:15378"/>
        <dbReference type="ChEBI" id="CHEBI:17815"/>
        <dbReference type="ChEBI" id="CHEBI:58456"/>
        <dbReference type="ChEBI" id="CHEBI:203600"/>
        <dbReference type="EC" id="3.1.4.11"/>
    </reaction>
    <physiologicalReaction direction="left-to-right" evidence="7">
        <dbReference type="Rhea" id="RHEA:33180"/>
    </physiologicalReaction>
</comment>
<dbReference type="InterPro" id="IPR001192">
    <property type="entry name" value="PI-PLC_fam"/>
</dbReference>
<feature type="domain" description="PH" evidence="10">
    <location>
        <begin position="505"/>
        <end position="619"/>
    </location>
</feature>
<dbReference type="Gene3D" id="3.20.20.190">
    <property type="entry name" value="Phosphatidylinositol (PI) phosphodiesterase"/>
    <property type="match status" value="1"/>
</dbReference>
<organism evidence="14 15">
    <name type="scientific">Adineta ricciae</name>
    <name type="common">Rotifer</name>
    <dbReference type="NCBI Taxonomy" id="249248"/>
    <lineage>
        <taxon>Eukaryota</taxon>
        <taxon>Metazoa</taxon>
        <taxon>Spiralia</taxon>
        <taxon>Gnathifera</taxon>
        <taxon>Rotifera</taxon>
        <taxon>Eurotatoria</taxon>
        <taxon>Bdelloidea</taxon>
        <taxon>Adinetida</taxon>
        <taxon>Adinetidae</taxon>
        <taxon>Adineta</taxon>
    </lineage>
</organism>
<accession>A0A814B3L7</accession>
<evidence type="ECO:0000256" key="2">
    <source>
        <dbReference type="ARBA" id="ARBA00012368"/>
    </source>
</evidence>
<feature type="domain" description="EF-hand" evidence="13">
    <location>
        <begin position="631"/>
        <end position="666"/>
    </location>
</feature>
<evidence type="ECO:0000256" key="4">
    <source>
        <dbReference type="ARBA" id="ARBA00022963"/>
    </source>
</evidence>
<dbReference type="Proteomes" id="UP000663828">
    <property type="component" value="Unassembled WGS sequence"/>
</dbReference>
<dbReference type="Pfam" id="PF00388">
    <property type="entry name" value="PI-PLC-X"/>
    <property type="match status" value="1"/>
</dbReference>
<dbReference type="SMART" id="SM00054">
    <property type="entry name" value="EFh"/>
    <property type="match status" value="2"/>
</dbReference>
<dbReference type="Pfam" id="PF00387">
    <property type="entry name" value="PI-PLC-Y"/>
    <property type="match status" value="1"/>
</dbReference>
<dbReference type="PROSITE" id="PS50222">
    <property type="entry name" value="EF_HAND_2"/>
    <property type="match status" value="2"/>
</dbReference>
<dbReference type="AlphaFoldDB" id="A0A814B3L7"/>
<dbReference type="InterPro" id="IPR035892">
    <property type="entry name" value="C2_domain_sf"/>
</dbReference>
<dbReference type="InterPro" id="IPR000073">
    <property type="entry name" value="AB_hydrolase_1"/>
</dbReference>
<evidence type="ECO:0000256" key="9">
    <source>
        <dbReference type="SAM" id="Phobius"/>
    </source>
</evidence>
<evidence type="ECO:0000259" key="11">
    <source>
        <dbReference type="PROSITE" id="PS50004"/>
    </source>
</evidence>
<dbReference type="GO" id="GO:0016042">
    <property type="term" value="P:lipid catabolic process"/>
    <property type="evidence" value="ECO:0007669"/>
    <property type="project" value="UniProtKB-KW"/>
</dbReference>
<dbReference type="PROSITE" id="PS50004">
    <property type="entry name" value="C2"/>
    <property type="match status" value="1"/>
</dbReference>
<dbReference type="EMBL" id="CAJNOR010000458">
    <property type="protein sequence ID" value="CAF0920548.1"/>
    <property type="molecule type" value="Genomic_DNA"/>
</dbReference>
<proteinExistence type="predicted"/>
<evidence type="ECO:0000256" key="5">
    <source>
        <dbReference type="ARBA" id="ARBA00023098"/>
    </source>
</evidence>
<dbReference type="InterPro" id="IPR000909">
    <property type="entry name" value="PLipase_C_PInositol-sp_X_dom"/>
</dbReference>
<evidence type="ECO:0000259" key="13">
    <source>
        <dbReference type="PROSITE" id="PS50222"/>
    </source>
</evidence>
<evidence type="ECO:0000256" key="1">
    <source>
        <dbReference type="ARBA" id="ARBA00001913"/>
    </source>
</evidence>
<evidence type="ECO:0000256" key="8">
    <source>
        <dbReference type="RuleBase" id="RU361133"/>
    </source>
</evidence>
<dbReference type="PANTHER" id="PTHR10336">
    <property type="entry name" value="PHOSPHOINOSITIDE-SPECIFIC PHOSPHOLIPASE C FAMILY PROTEIN"/>
    <property type="match status" value="1"/>
</dbReference>
<dbReference type="InterPro" id="IPR001711">
    <property type="entry name" value="PLipase_C_Pinositol-sp_Y"/>
</dbReference>
<dbReference type="CDD" id="cd00275">
    <property type="entry name" value="C2_PLC_like"/>
    <property type="match status" value="1"/>
</dbReference>
<feature type="domain" description="C2" evidence="11">
    <location>
        <begin position="1110"/>
        <end position="1236"/>
    </location>
</feature>
<dbReference type="InterPro" id="IPR002048">
    <property type="entry name" value="EF_hand_dom"/>
</dbReference>
<keyword evidence="5 8" id="KW-0443">Lipid metabolism</keyword>
<dbReference type="GO" id="GO:0035556">
    <property type="term" value="P:intracellular signal transduction"/>
    <property type="evidence" value="ECO:0007669"/>
    <property type="project" value="InterPro"/>
</dbReference>
<dbReference type="Pfam" id="PF00561">
    <property type="entry name" value="Abhydrolase_1"/>
    <property type="match status" value="1"/>
</dbReference>
<dbReference type="Pfam" id="PF16457">
    <property type="entry name" value="PH_12"/>
    <property type="match status" value="1"/>
</dbReference>
<dbReference type="PROSITE" id="PS50003">
    <property type="entry name" value="PH_DOMAIN"/>
    <property type="match status" value="1"/>
</dbReference>
<keyword evidence="15" id="KW-1185">Reference proteome</keyword>
<dbReference type="InterPro" id="IPR001849">
    <property type="entry name" value="PH_domain"/>
</dbReference>
<evidence type="ECO:0000259" key="12">
    <source>
        <dbReference type="PROSITE" id="PS50008"/>
    </source>
</evidence>
<evidence type="ECO:0000259" key="10">
    <source>
        <dbReference type="PROSITE" id="PS50003"/>
    </source>
</evidence>
<name>A0A814B3L7_ADIRI</name>
<dbReference type="PROSITE" id="PS50007">
    <property type="entry name" value="PIPLC_X_DOMAIN"/>
    <property type="match status" value="1"/>
</dbReference>
<dbReference type="EC" id="3.1.4.11" evidence="2 8"/>
<protein>
    <recommendedName>
        <fullName evidence="2 8">Phosphoinositide phospholipase C</fullName>
        <ecNumber evidence="2 8">3.1.4.11</ecNumber>
    </recommendedName>
</protein>
<comment type="caution">
    <text evidence="14">The sequence shown here is derived from an EMBL/GenBank/DDBJ whole genome shotgun (WGS) entry which is preliminary data.</text>
</comment>
<dbReference type="SMART" id="SM00149">
    <property type="entry name" value="PLCYc"/>
    <property type="match status" value="1"/>
</dbReference>
<keyword evidence="9" id="KW-1133">Transmembrane helix</keyword>
<dbReference type="InterPro" id="IPR054518">
    <property type="entry name" value="ABHD16_N"/>
</dbReference>
<dbReference type="InterPro" id="IPR011992">
    <property type="entry name" value="EF-hand-dom_pair"/>
</dbReference>
<dbReference type="SUPFAM" id="SSF51695">
    <property type="entry name" value="PLC-like phosphodiesterases"/>
    <property type="match status" value="1"/>
</dbReference>
<feature type="domain" description="EF-hand" evidence="13">
    <location>
        <begin position="668"/>
        <end position="703"/>
    </location>
</feature>
<keyword evidence="6" id="KW-0807">Transducer</keyword>
<evidence type="ECO:0000313" key="14">
    <source>
        <dbReference type="EMBL" id="CAF0920548.1"/>
    </source>
</evidence>
<keyword evidence="4 8" id="KW-0442">Lipid degradation</keyword>
<reference evidence="14" key="1">
    <citation type="submission" date="2021-02" db="EMBL/GenBank/DDBJ databases">
        <authorList>
            <person name="Nowell W R."/>
        </authorList>
    </citation>
    <scope>NUCLEOTIDE SEQUENCE</scope>
</reference>
<keyword evidence="8" id="KW-0378">Hydrolase</keyword>
<evidence type="ECO:0000256" key="6">
    <source>
        <dbReference type="ARBA" id="ARBA00023224"/>
    </source>
</evidence>
<dbReference type="SMART" id="SM00148">
    <property type="entry name" value="PLCXc"/>
    <property type="match status" value="1"/>
</dbReference>
<dbReference type="InterPro" id="IPR000008">
    <property type="entry name" value="C2_dom"/>
</dbReference>
<dbReference type="Pfam" id="PF00168">
    <property type="entry name" value="C2"/>
    <property type="match status" value="1"/>
</dbReference>
<keyword evidence="9" id="KW-0472">Membrane</keyword>
<dbReference type="Pfam" id="PF13499">
    <property type="entry name" value="EF-hand_7"/>
    <property type="match status" value="1"/>
</dbReference>
<dbReference type="SUPFAM" id="SSF50729">
    <property type="entry name" value="PH domain-like"/>
    <property type="match status" value="1"/>
</dbReference>
<dbReference type="InterPro" id="IPR029058">
    <property type="entry name" value="AB_hydrolase_fold"/>
</dbReference>
<dbReference type="PROSITE" id="PS00018">
    <property type="entry name" value="EF_HAND_1"/>
    <property type="match status" value="1"/>
</dbReference>
<dbReference type="Pfam" id="PF22990">
    <property type="entry name" value="ABHD16_N"/>
    <property type="match status" value="1"/>
</dbReference>
<keyword evidence="3" id="KW-0106">Calcium</keyword>
<dbReference type="PRINTS" id="PR00390">
    <property type="entry name" value="PHPHLIPASEC"/>
</dbReference>
<dbReference type="GO" id="GO:0005509">
    <property type="term" value="F:calcium ion binding"/>
    <property type="evidence" value="ECO:0007669"/>
    <property type="project" value="InterPro"/>
</dbReference>
<evidence type="ECO:0000256" key="7">
    <source>
        <dbReference type="ARBA" id="ARBA00023674"/>
    </source>
</evidence>
<dbReference type="Gene3D" id="1.10.238.10">
    <property type="entry name" value="EF-hand"/>
    <property type="match status" value="2"/>
</dbReference>
<dbReference type="InterPro" id="IPR011993">
    <property type="entry name" value="PH-like_dom_sf"/>
</dbReference>
<dbReference type="SUPFAM" id="SSF49562">
    <property type="entry name" value="C2 domain (Calcium/lipid-binding domain, CaLB)"/>
    <property type="match status" value="1"/>
</dbReference>
<dbReference type="GO" id="GO:0004435">
    <property type="term" value="F:phosphatidylinositol-4,5-bisphosphate phospholipase C activity"/>
    <property type="evidence" value="ECO:0007669"/>
    <property type="project" value="UniProtKB-EC"/>
</dbReference>
<dbReference type="Gene3D" id="2.60.40.150">
    <property type="entry name" value="C2 domain"/>
    <property type="match status" value="1"/>
</dbReference>
<feature type="domain" description="PI-PLC Y-box" evidence="12">
    <location>
        <begin position="992"/>
        <end position="1107"/>
    </location>
</feature>
<gene>
    <name evidence="14" type="ORF">XAT740_LOCUS9012</name>
</gene>
<dbReference type="InterPro" id="IPR018247">
    <property type="entry name" value="EF_Hand_1_Ca_BS"/>
</dbReference>
<evidence type="ECO:0000256" key="3">
    <source>
        <dbReference type="ARBA" id="ARBA00022837"/>
    </source>
</evidence>
<dbReference type="SUPFAM" id="SSF53474">
    <property type="entry name" value="alpha/beta-Hydrolases"/>
    <property type="match status" value="1"/>
</dbReference>
<feature type="transmembrane region" description="Helical" evidence="9">
    <location>
        <begin position="46"/>
        <end position="69"/>
    </location>
</feature>
<feature type="transmembrane region" description="Helical" evidence="9">
    <location>
        <begin position="81"/>
        <end position="99"/>
    </location>
</feature>
<dbReference type="SMART" id="SM00239">
    <property type="entry name" value="C2"/>
    <property type="match status" value="1"/>
</dbReference>
<feature type="transmembrane region" description="Helical" evidence="9">
    <location>
        <begin position="174"/>
        <end position="191"/>
    </location>
</feature>
<dbReference type="CDD" id="cd08558">
    <property type="entry name" value="PI-PLCc_eukaryota"/>
    <property type="match status" value="1"/>
</dbReference>
<dbReference type="InterPro" id="IPR017946">
    <property type="entry name" value="PLC-like_Pdiesterase_TIM-brl"/>
</dbReference>
<comment type="cofactor">
    <cofactor evidence="1">
        <name>Ca(2+)</name>
        <dbReference type="ChEBI" id="CHEBI:29108"/>
    </cofactor>
</comment>
<dbReference type="SUPFAM" id="SSF47473">
    <property type="entry name" value="EF-hand"/>
    <property type="match status" value="1"/>
</dbReference>
<dbReference type="Gene3D" id="3.40.50.1820">
    <property type="entry name" value="alpha/beta hydrolase"/>
    <property type="match status" value="1"/>
</dbReference>
<sequence length="1239" mass="144054">MEKPLLVFWQCVIGPKLYQIYPNSLPRDQQLTHLYRKNISEIVSDSILLCLKASFGIFRMIWPLCFWYYYQTDSFTYENGISFVENAICISIIGIYFMLIRGFSRYINPTYQSFAKELLNLKTNPTKEVRQTFLSNFDFSISHWKPDYVMNTSIAHEMPTVSSLNIETTYAERILHYPILLLGYIGINMIGRRLLFPGSLQIIRFIRHQYLLNGRMNLIVSYRAKRCLLRTPDGNTIDTVFIDRRPSELGQTLVITCEGNAGFYEIGCMMTAIRNGYSVFGWNRPGFGESSGYPSVLSEINAIDTILNYITEQLHFPIDQIVLYAWSMGGYAACWAAVHYQSIHGLILDAIFDDILPLAQRQMPSFTSKLVEKAIRYHFNLDNVHLLKSYNGPFILIRRTYDEVMNLTPNRFETNRVNTLLLHILPYRYPHIYKFNDESMLLLREYLSANEEQRATLFNTYCSDNLQIEIDNYRSEHSIVFYPCSFGKASASMNDEEKLVSERLSQLKSGVILVKQKLNGKKYPRRFFLNEHEDYITYDKSRRICRRPHRYNIKDINEIRTGFHSDTFGQLLKTHRIKATDENLALSIMYNNHRNELHLMAPDKDIRDLWGSTIQYLLDRHSRKSLYHLLHEKNWIMKYFHTADTDGSNSLTKKECRRLLTNSLNVKVPDDIFEELFKTADQSQEGLLSPDEFIAFFHLLTRRKDLYHIMQQHIANGQSRTIEDIHMNIAELLTFLQTVQHQMMTVTTNWDDGKSELSGEYIERPEQVQKLIDEFELNSELREQGLMSLDGFRNMLLSSEFDIANPLFTRQIYQDMTRPLCDYYINTSHNTYLFYSQLSGESNPEAYNRALLTGCRAVELDCYDGSDGQPIVTHGFTLVKPCRFESIIRYMEPNLFKTSPYPVILNIENHCSTEQQKEMARILKEILGDRLITKPLTDEFSLTLPSPRDLEYKVLVRSRKSAKITEPHGLIQLEDDDDSIFDPLSKNIQNDLAELFVYLQNVPYREYEYAKIHYSSFHSSSLVEHRFEKISRDNPTDLILQTTWRIIRTYPGGLRQDSSNANPINSWNCGVQMAALNYQNEDDIMPLCYGKFLDNGGCGYILKPDYLINAQNTKYNPLNPKSGVDLSETLTLTVISAQFLSRSNATTMDIPDPYVIISIDGVPCDRQIQKTAVVNNNGLDPIWNEKFIFKVKYPQMALVYFRVYDYDPFSPDDKLAHFCLPFTAIQTGWSVAFLLHTNS</sequence>
<dbReference type="PANTHER" id="PTHR10336:SF209">
    <property type="entry name" value="PHOSPHOINOSITIDE PHOSPHOLIPASE C"/>
    <property type="match status" value="1"/>
</dbReference>
<dbReference type="PROSITE" id="PS50008">
    <property type="entry name" value="PIPLC_Y_DOMAIN"/>
    <property type="match status" value="1"/>
</dbReference>
<keyword evidence="9" id="KW-0812">Transmembrane</keyword>
<dbReference type="Gene3D" id="2.30.29.30">
    <property type="entry name" value="Pleckstrin-homology domain (PH domain)/Phosphotyrosine-binding domain (PTB)"/>
    <property type="match status" value="1"/>
</dbReference>
<evidence type="ECO:0000313" key="15">
    <source>
        <dbReference type="Proteomes" id="UP000663828"/>
    </source>
</evidence>